<dbReference type="Proteomes" id="UP000653454">
    <property type="component" value="Unassembled WGS sequence"/>
</dbReference>
<evidence type="ECO:0000256" key="1">
    <source>
        <dbReference type="SAM" id="SignalP"/>
    </source>
</evidence>
<sequence>MKSLFKIYSYFGFVIALTVAQSEVEEKFISSKIVPDVLNIPPEASCVVNYSGRVVKIGETLEISKTLMEPSVQFDFDPQEFYTIAMVDPDAPSPNAPAMREFKHWLVVNVQSSSQGASVQGSSGDTLAAYMSPAPLSPAPHRYIVLVYRQPGRMDFDEPIIVKTAGSSALRTNFKVQKFAEKYNLTGPVCGSFFYEQMNKVISL</sequence>
<keyword evidence="3" id="KW-1185">Reference proteome</keyword>
<name>A0A8S4DLJ3_PLUXY</name>
<dbReference type="EMBL" id="CAJHNJ030000008">
    <property type="protein sequence ID" value="CAG9104188.1"/>
    <property type="molecule type" value="Genomic_DNA"/>
</dbReference>
<evidence type="ECO:0000313" key="3">
    <source>
        <dbReference type="Proteomes" id="UP000653454"/>
    </source>
</evidence>
<dbReference type="InterPro" id="IPR036610">
    <property type="entry name" value="PEBP-like_sf"/>
</dbReference>
<keyword evidence="1" id="KW-0732">Signal</keyword>
<dbReference type="PANTHER" id="PTHR11362:SF82">
    <property type="entry name" value="PHOSPHATIDYLETHANOLAMINE-BINDING PROTEIN 4"/>
    <property type="match status" value="1"/>
</dbReference>
<dbReference type="InterPro" id="IPR008914">
    <property type="entry name" value="PEBP"/>
</dbReference>
<dbReference type="PANTHER" id="PTHR11362">
    <property type="entry name" value="PHOSPHATIDYLETHANOLAMINE-BINDING PROTEIN"/>
    <property type="match status" value="1"/>
</dbReference>
<proteinExistence type="predicted"/>
<evidence type="ECO:0000313" key="2">
    <source>
        <dbReference type="EMBL" id="CAG9104188.1"/>
    </source>
</evidence>
<gene>
    <name evidence="2" type="ORF">PLXY2_LOCUS3168</name>
</gene>
<dbReference type="SUPFAM" id="SSF49777">
    <property type="entry name" value="PEBP-like"/>
    <property type="match status" value="1"/>
</dbReference>
<dbReference type="Gene3D" id="3.90.280.10">
    <property type="entry name" value="PEBP-like"/>
    <property type="match status" value="1"/>
</dbReference>
<dbReference type="InterPro" id="IPR035810">
    <property type="entry name" value="PEBP_euk"/>
</dbReference>
<protein>
    <submittedName>
        <fullName evidence="2">(diamondback moth) hypothetical protein</fullName>
    </submittedName>
</protein>
<feature type="signal peptide" evidence="1">
    <location>
        <begin position="1"/>
        <end position="20"/>
    </location>
</feature>
<comment type="caution">
    <text evidence="2">The sequence shown here is derived from an EMBL/GenBank/DDBJ whole genome shotgun (WGS) entry which is preliminary data.</text>
</comment>
<feature type="chain" id="PRO_5035800679" evidence="1">
    <location>
        <begin position="21"/>
        <end position="204"/>
    </location>
</feature>
<dbReference type="AlphaFoldDB" id="A0A8S4DLJ3"/>
<dbReference type="CDD" id="cd00866">
    <property type="entry name" value="PEBP_euk"/>
    <property type="match status" value="1"/>
</dbReference>
<reference evidence="2" key="1">
    <citation type="submission" date="2020-11" db="EMBL/GenBank/DDBJ databases">
        <authorList>
            <person name="Whiteford S."/>
        </authorList>
    </citation>
    <scope>NUCLEOTIDE SEQUENCE</scope>
</reference>
<accession>A0A8S4DLJ3</accession>
<organism evidence="2 3">
    <name type="scientific">Plutella xylostella</name>
    <name type="common">Diamondback moth</name>
    <name type="synonym">Plutella maculipennis</name>
    <dbReference type="NCBI Taxonomy" id="51655"/>
    <lineage>
        <taxon>Eukaryota</taxon>
        <taxon>Metazoa</taxon>
        <taxon>Ecdysozoa</taxon>
        <taxon>Arthropoda</taxon>
        <taxon>Hexapoda</taxon>
        <taxon>Insecta</taxon>
        <taxon>Pterygota</taxon>
        <taxon>Neoptera</taxon>
        <taxon>Endopterygota</taxon>
        <taxon>Lepidoptera</taxon>
        <taxon>Glossata</taxon>
        <taxon>Ditrysia</taxon>
        <taxon>Yponomeutoidea</taxon>
        <taxon>Plutellidae</taxon>
        <taxon>Plutella</taxon>
    </lineage>
</organism>
<dbReference type="Pfam" id="PF01161">
    <property type="entry name" value="PBP"/>
    <property type="match status" value="1"/>
</dbReference>